<evidence type="ECO:0000259" key="2">
    <source>
        <dbReference type="Pfam" id="PF17131"/>
    </source>
</evidence>
<feature type="chain" id="PRO_5016356918" description="Uncharacterized protein TP-0789 domain-containing protein" evidence="1">
    <location>
        <begin position="28"/>
        <end position="263"/>
    </location>
</feature>
<protein>
    <recommendedName>
        <fullName evidence="2">Uncharacterized protein TP-0789 domain-containing protein</fullName>
    </recommendedName>
</protein>
<gene>
    <name evidence="3" type="ORF">DDZ15_15015</name>
</gene>
<dbReference type="InterPro" id="IPR033399">
    <property type="entry name" value="TP_0789-like"/>
</dbReference>
<dbReference type="Proteomes" id="UP000245533">
    <property type="component" value="Unassembled WGS sequence"/>
</dbReference>
<keyword evidence="1" id="KW-0732">Signal</keyword>
<evidence type="ECO:0000313" key="4">
    <source>
        <dbReference type="Proteomes" id="UP000245533"/>
    </source>
</evidence>
<organism evidence="3 4">
    <name type="scientific">Rhodohalobacter mucosus</name>
    <dbReference type="NCBI Taxonomy" id="2079485"/>
    <lineage>
        <taxon>Bacteria</taxon>
        <taxon>Pseudomonadati</taxon>
        <taxon>Balneolota</taxon>
        <taxon>Balneolia</taxon>
        <taxon>Balneolales</taxon>
        <taxon>Balneolaceae</taxon>
        <taxon>Rhodohalobacter</taxon>
    </lineage>
</organism>
<reference evidence="3 4" key="1">
    <citation type="submission" date="2018-05" db="EMBL/GenBank/DDBJ databases">
        <title>Rhodohalobacter halophilus gen. nov., sp. nov., a moderately halophilic member of the family Balneolaceae.</title>
        <authorList>
            <person name="Liu Z.-W."/>
        </authorList>
    </citation>
    <scope>NUCLEOTIDE SEQUENCE [LARGE SCALE GENOMIC DNA]</scope>
    <source>
        <strain evidence="3 4">8A47</strain>
    </source>
</reference>
<dbReference type="Pfam" id="PF17131">
    <property type="entry name" value="LolA_like"/>
    <property type="match status" value="1"/>
</dbReference>
<dbReference type="RefSeq" id="WP_109647931.1">
    <property type="nucleotide sequence ID" value="NZ_QGGB01000010.1"/>
</dbReference>
<dbReference type="OrthoDB" id="9803781at2"/>
<sequence>MTKRSLLFAFISALILFPTGLPMTASAQDRITDEDQARSIFEEVDDRRNSVQSETAVMEMVITDDRGRTRSRSMQSWSQTGEDINKSLIIFTAPGNVRGTGFLSVTENSNTTQRLYLPTVGRIQVIGSGERGDRFMGSDFTYEDLGDQDPDSYEFEWLEEYPEYYKIRANKPESDQYAHIEFDIEKETYAVRTIHYYNSEGEQIKRLEAERFEQLTDRLRSPSKMTMYDLREDRNTVITWSEREINTDIEEWRFTERGLRRGI</sequence>
<proteinExistence type="predicted"/>
<accession>A0A316TQS9</accession>
<name>A0A316TQS9_9BACT</name>
<feature type="domain" description="Uncharacterized protein TP-0789" evidence="2">
    <location>
        <begin position="85"/>
        <end position="261"/>
    </location>
</feature>
<keyword evidence="4" id="KW-1185">Reference proteome</keyword>
<dbReference type="AlphaFoldDB" id="A0A316TQS9"/>
<evidence type="ECO:0000313" key="3">
    <source>
        <dbReference type="EMBL" id="PWN05375.1"/>
    </source>
</evidence>
<evidence type="ECO:0000256" key="1">
    <source>
        <dbReference type="SAM" id="SignalP"/>
    </source>
</evidence>
<dbReference type="CDD" id="cd16329">
    <property type="entry name" value="LolA_like"/>
    <property type="match status" value="1"/>
</dbReference>
<dbReference type="Gene3D" id="2.50.20.10">
    <property type="entry name" value="Lipoprotein localisation LolA/LolB/LppX"/>
    <property type="match status" value="1"/>
</dbReference>
<feature type="signal peptide" evidence="1">
    <location>
        <begin position="1"/>
        <end position="27"/>
    </location>
</feature>
<dbReference type="EMBL" id="QGGB01000010">
    <property type="protein sequence ID" value="PWN05375.1"/>
    <property type="molecule type" value="Genomic_DNA"/>
</dbReference>
<comment type="caution">
    <text evidence="3">The sequence shown here is derived from an EMBL/GenBank/DDBJ whole genome shotgun (WGS) entry which is preliminary data.</text>
</comment>